<evidence type="ECO:0000256" key="7">
    <source>
        <dbReference type="ARBA" id="ARBA00022723"/>
    </source>
</evidence>
<dbReference type="SUPFAM" id="SSF52518">
    <property type="entry name" value="Thiamin diphosphate-binding fold (THDP-binding)"/>
    <property type="match status" value="2"/>
</dbReference>
<dbReference type="InterPro" id="IPR005475">
    <property type="entry name" value="Transketolase-like_Pyr-bd"/>
</dbReference>
<dbReference type="EC" id="2.2.1.1" evidence="11"/>
<keyword evidence="6 11" id="KW-0808">Transferase</keyword>
<reference evidence="11" key="1">
    <citation type="submission" date="2017-02" db="EMBL/GenBank/DDBJ databases">
        <title>Delving into the versatile metabolic prowess of the omnipresent phylum Bacteroidetes.</title>
        <authorList>
            <person name="Nobu M.K."/>
            <person name="Mei R."/>
            <person name="Narihiro T."/>
            <person name="Kuroda K."/>
            <person name="Liu W.-T."/>
        </authorList>
    </citation>
    <scope>NUCLEOTIDE SEQUENCE</scope>
    <source>
        <strain evidence="11">ADurb.Bin131</strain>
    </source>
</reference>
<name>A0A1V6CDA7_UNCT6</name>
<dbReference type="Pfam" id="PF02780">
    <property type="entry name" value="Transketolase_C"/>
    <property type="match status" value="1"/>
</dbReference>
<dbReference type="Gene3D" id="3.40.50.970">
    <property type="match status" value="2"/>
</dbReference>
<dbReference type="Proteomes" id="UP000485562">
    <property type="component" value="Unassembled WGS sequence"/>
</dbReference>
<dbReference type="PANTHER" id="PTHR43825">
    <property type="entry name" value="PYRUVATE DEHYDROGENASE E1 COMPONENT"/>
    <property type="match status" value="1"/>
</dbReference>
<dbReference type="InterPro" id="IPR005474">
    <property type="entry name" value="Transketolase_N"/>
</dbReference>
<feature type="domain" description="Transketolase-like pyrimidine-binding" evidence="10">
    <location>
        <begin position="323"/>
        <end position="492"/>
    </location>
</feature>
<dbReference type="Pfam" id="PF00456">
    <property type="entry name" value="Transketolase_N"/>
    <property type="match status" value="1"/>
</dbReference>
<evidence type="ECO:0000256" key="3">
    <source>
        <dbReference type="ARBA" id="ARBA00001964"/>
    </source>
</evidence>
<evidence type="ECO:0000256" key="8">
    <source>
        <dbReference type="ARBA" id="ARBA00022842"/>
    </source>
</evidence>
<dbReference type="AlphaFoldDB" id="A0A1V6CDA7"/>
<dbReference type="PROSITE" id="PS00801">
    <property type="entry name" value="TRANSKETOLASE_1"/>
    <property type="match status" value="1"/>
</dbReference>
<dbReference type="InterPro" id="IPR029061">
    <property type="entry name" value="THDP-binding"/>
</dbReference>
<evidence type="ECO:0000256" key="1">
    <source>
        <dbReference type="ARBA" id="ARBA00001936"/>
    </source>
</evidence>
<evidence type="ECO:0000256" key="4">
    <source>
        <dbReference type="ARBA" id="ARBA00007131"/>
    </source>
</evidence>
<protein>
    <submittedName>
        <fullName evidence="11">Transketolase</fullName>
        <ecNumber evidence="11">2.2.1.1</ecNumber>
    </submittedName>
</protein>
<gene>
    <name evidence="11" type="primary">tkt</name>
    <name evidence="11" type="ORF">BWX89_00356</name>
</gene>
<evidence type="ECO:0000259" key="10">
    <source>
        <dbReference type="SMART" id="SM00861"/>
    </source>
</evidence>
<dbReference type="InterPro" id="IPR033248">
    <property type="entry name" value="Transketolase_C"/>
</dbReference>
<dbReference type="CDD" id="cd02012">
    <property type="entry name" value="TPP_TK"/>
    <property type="match status" value="1"/>
</dbReference>
<comment type="cofactor">
    <cofactor evidence="3">
        <name>thiamine diphosphate</name>
        <dbReference type="ChEBI" id="CHEBI:58937"/>
    </cofactor>
</comment>
<comment type="cofactor">
    <cofactor evidence="1">
        <name>Mn(2+)</name>
        <dbReference type="ChEBI" id="CHEBI:29035"/>
    </cofactor>
</comment>
<keyword evidence="7" id="KW-0479">Metal-binding</keyword>
<evidence type="ECO:0000313" key="11">
    <source>
        <dbReference type="EMBL" id="OQB74867.1"/>
    </source>
</evidence>
<dbReference type="GO" id="GO:0004802">
    <property type="term" value="F:transketolase activity"/>
    <property type="evidence" value="ECO:0007669"/>
    <property type="project" value="UniProtKB-EC"/>
</dbReference>
<evidence type="ECO:0000256" key="5">
    <source>
        <dbReference type="ARBA" id="ARBA00011738"/>
    </source>
</evidence>
<dbReference type="SMART" id="SM00861">
    <property type="entry name" value="Transket_pyr"/>
    <property type="match status" value="1"/>
</dbReference>
<dbReference type="EMBL" id="MWDQ01000027">
    <property type="protein sequence ID" value="OQB74867.1"/>
    <property type="molecule type" value="Genomic_DNA"/>
</dbReference>
<dbReference type="Pfam" id="PF02779">
    <property type="entry name" value="Transket_pyr"/>
    <property type="match status" value="1"/>
</dbReference>
<accession>A0A1V6CDA7</accession>
<dbReference type="CDD" id="cd07033">
    <property type="entry name" value="TPP_PYR_DXS_TK_like"/>
    <property type="match status" value="1"/>
</dbReference>
<evidence type="ECO:0000256" key="2">
    <source>
        <dbReference type="ARBA" id="ARBA00001946"/>
    </source>
</evidence>
<evidence type="ECO:0000256" key="6">
    <source>
        <dbReference type="ARBA" id="ARBA00022679"/>
    </source>
</evidence>
<comment type="cofactor">
    <cofactor evidence="2">
        <name>Mg(2+)</name>
        <dbReference type="ChEBI" id="CHEBI:18420"/>
    </cofactor>
</comment>
<dbReference type="InterPro" id="IPR009014">
    <property type="entry name" value="Transketo_C/PFOR_II"/>
</dbReference>
<dbReference type="GO" id="GO:0046872">
    <property type="term" value="F:metal ion binding"/>
    <property type="evidence" value="ECO:0007669"/>
    <property type="project" value="UniProtKB-KW"/>
</dbReference>
<dbReference type="GO" id="GO:0019682">
    <property type="term" value="P:glyceraldehyde-3-phosphate metabolic process"/>
    <property type="evidence" value="ECO:0007669"/>
    <property type="project" value="UniProtKB-ARBA"/>
</dbReference>
<keyword evidence="8" id="KW-0460">Magnesium</keyword>
<proteinExistence type="inferred from homology"/>
<dbReference type="InterPro" id="IPR049557">
    <property type="entry name" value="Transketolase_CS"/>
</dbReference>
<comment type="subunit">
    <text evidence="5">Homodimer.</text>
</comment>
<dbReference type="SUPFAM" id="SSF52922">
    <property type="entry name" value="TK C-terminal domain-like"/>
    <property type="match status" value="1"/>
</dbReference>
<dbReference type="FunFam" id="3.40.50.970:FF:000129">
    <property type="entry name" value="Transketolase"/>
    <property type="match status" value="1"/>
</dbReference>
<dbReference type="Gene3D" id="3.40.50.920">
    <property type="match status" value="1"/>
</dbReference>
<organism evidence="11">
    <name type="scientific">candidate division TA06 bacterium ADurb.Bin131</name>
    <dbReference type="NCBI Taxonomy" id="1852827"/>
    <lineage>
        <taxon>Bacteria</taxon>
        <taxon>Bacteria division TA06</taxon>
    </lineage>
</organism>
<dbReference type="NCBIfam" id="NF004556">
    <property type="entry name" value="PRK05899.2-2"/>
    <property type="match status" value="1"/>
</dbReference>
<comment type="caution">
    <text evidence="11">The sequence shown here is derived from an EMBL/GenBank/DDBJ whole genome shotgun (WGS) entry which is preliminary data.</text>
</comment>
<keyword evidence="9" id="KW-0786">Thiamine pyrophosphate</keyword>
<comment type="similarity">
    <text evidence="4">Belongs to the transketolase family.</text>
</comment>
<evidence type="ECO:0000256" key="9">
    <source>
        <dbReference type="ARBA" id="ARBA00023052"/>
    </source>
</evidence>
<sequence>MNKKRFPYDTLTEQEIKNLQEFSRLCRRDVLTMTTLAKSGHPGGSMSAMDIYNVIFHYAAVSPDAVDDPERDKIIISFGHTSPGVYSVLGRLGFFDIDSAIASFRQAGSIFEGHIVRKVPGIEWGTGNLGQGLSAGCGYALFDKKMNRDSFTFVLMSDGEQTKGQIGEARRFAAKYDLNRLRVIIDYNKIQISGCIFDIMPMNIKENYLADGWDVFEVDGHDISALYSVVKKSLDIKKPVCIIANTVIGKGVSFMENKCAYHGKTLGEEEYLKAVEELGLQGELEKYREIRRKRNYSFPKRNLDITFSINEGLPRTYEPGTKIDNRTAFGNSLLDLGNVNKENKKNPIIVFDCDLASSVKTDQFAKHFPENFIQCGVQEHHTATVSGAASVGGAVCFFADFGVFGVDETFNQHRLNDQNYTNLKVICTHLGLDVGEDGKTHQCIDYIGLFRNIFGMRLIVPADANQTDRVIRYVASHSGNYFVGMGRSNTPVIVKKDGSPFFSDGYKFEYGKADILRYGEDVAIYTMGALVPRAITISDDLEKEGIGVAVINCACPVVIDEESINYGLKTRFVISYEDHVADSGLGMTIASIIAERQEKIKFYRFGIHRYGSSGTPDELYAEHNLDPESIKRFIRESIGRL</sequence>
<dbReference type="GO" id="GO:0005737">
    <property type="term" value="C:cytoplasm"/>
    <property type="evidence" value="ECO:0007669"/>
    <property type="project" value="UniProtKB-ARBA"/>
</dbReference>
<dbReference type="PANTHER" id="PTHR43825:SF1">
    <property type="entry name" value="TRANSKETOLASE-LIKE PYRIMIDINE-BINDING DOMAIN-CONTAINING PROTEIN"/>
    <property type="match status" value="1"/>
</dbReference>
<dbReference type="InterPro" id="IPR051157">
    <property type="entry name" value="PDH/Transketolase"/>
</dbReference>